<keyword evidence="1" id="KW-0812">Transmembrane</keyword>
<feature type="transmembrane region" description="Helical" evidence="1">
    <location>
        <begin position="118"/>
        <end position="140"/>
    </location>
</feature>
<reference evidence="2" key="1">
    <citation type="submission" date="2021-02" db="EMBL/GenBank/DDBJ databases">
        <authorList>
            <person name="Dougan E. K."/>
            <person name="Rhodes N."/>
            <person name="Thang M."/>
            <person name="Chan C."/>
        </authorList>
    </citation>
    <scope>NUCLEOTIDE SEQUENCE</scope>
</reference>
<evidence type="ECO:0000313" key="3">
    <source>
        <dbReference type="Proteomes" id="UP000604046"/>
    </source>
</evidence>
<feature type="transmembrane region" description="Helical" evidence="1">
    <location>
        <begin position="57"/>
        <end position="77"/>
    </location>
</feature>
<organism evidence="2 3">
    <name type="scientific">Symbiodinium natans</name>
    <dbReference type="NCBI Taxonomy" id="878477"/>
    <lineage>
        <taxon>Eukaryota</taxon>
        <taxon>Sar</taxon>
        <taxon>Alveolata</taxon>
        <taxon>Dinophyceae</taxon>
        <taxon>Suessiales</taxon>
        <taxon>Symbiodiniaceae</taxon>
        <taxon>Symbiodinium</taxon>
    </lineage>
</organism>
<dbReference type="OrthoDB" id="416715at2759"/>
<evidence type="ECO:0000313" key="2">
    <source>
        <dbReference type="EMBL" id="CAE7335517.1"/>
    </source>
</evidence>
<feature type="transmembrane region" description="Helical" evidence="1">
    <location>
        <begin position="152"/>
        <end position="176"/>
    </location>
</feature>
<gene>
    <name evidence="2" type="ORF">SNAT2548_LOCUS17548</name>
</gene>
<proteinExistence type="predicted"/>
<dbReference type="AlphaFoldDB" id="A0A812NT80"/>
<dbReference type="Proteomes" id="UP000604046">
    <property type="component" value="Unassembled WGS sequence"/>
</dbReference>
<evidence type="ECO:0000256" key="1">
    <source>
        <dbReference type="SAM" id="Phobius"/>
    </source>
</evidence>
<dbReference type="InterPro" id="IPR018750">
    <property type="entry name" value="DUF2306_membrane"/>
</dbReference>
<keyword evidence="1" id="KW-0472">Membrane</keyword>
<name>A0A812NT80_9DINO</name>
<dbReference type="Pfam" id="PF10067">
    <property type="entry name" value="DUF2306"/>
    <property type="match status" value="1"/>
</dbReference>
<feature type="transmembrane region" description="Helical" evidence="1">
    <location>
        <begin position="89"/>
        <end position="106"/>
    </location>
</feature>
<sequence length="225" mass="26025">MEHVVASMLLGYDFFFCFNLYDYHVANGNQPGHDVLYRPVYFFDKYRVPQSKEGSVLFFHILTAAAPLVLSITQCWKLVRKQSLTMHRWTGRVCIASTLLTVYPAYKLAWHIETLSFYFQALVAAVAVLWLLSAVLTWYYGWKRDIPRHRDWGIRFASYTHTVPLLSRIIAIPIWYANGAPAYELTPNLKSSTPETFWQVVLGTAILLLPMSELMVHFARQKLKA</sequence>
<comment type="caution">
    <text evidence="2">The sequence shown here is derived from an EMBL/GenBank/DDBJ whole genome shotgun (WGS) entry which is preliminary data.</text>
</comment>
<keyword evidence="1" id="KW-1133">Transmembrane helix</keyword>
<dbReference type="EMBL" id="CAJNDS010002115">
    <property type="protein sequence ID" value="CAE7335517.1"/>
    <property type="molecule type" value="Genomic_DNA"/>
</dbReference>
<protein>
    <recommendedName>
        <fullName evidence="4">DUF2306 domain-containing protein</fullName>
    </recommendedName>
</protein>
<evidence type="ECO:0008006" key="4">
    <source>
        <dbReference type="Google" id="ProtNLM"/>
    </source>
</evidence>
<keyword evidence="3" id="KW-1185">Reference proteome</keyword>
<accession>A0A812NT80</accession>
<feature type="transmembrane region" description="Helical" evidence="1">
    <location>
        <begin position="196"/>
        <end position="216"/>
    </location>
</feature>